<feature type="compositionally biased region" description="Low complexity" evidence="1">
    <location>
        <begin position="43"/>
        <end position="66"/>
    </location>
</feature>
<dbReference type="EMBL" id="ML180138">
    <property type="protein sequence ID" value="THU78753.1"/>
    <property type="molecule type" value="Genomic_DNA"/>
</dbReference>
<feature type="compositionally biased region" description="Basic and acidic residues" evidence="1">
    <location>
        <begin position="194"/>
        <end position="206"/>
    </location>
</feature>
<evidence type="ECO:0000313" key="3">
    <source>
        <dbReference type="Proteomes" id="UP000297245"/>
    </source>
</evidence>
<proteinExistence type="predicted"/>
<feature type="compositionally biased region" description="Basic and acidic residues" evidence="1">
    <location>
        <begin position="244"/>
        <end position="260"/>
    </location>
</feature>
<feature type="region of interest" description="Disordered" evidence="1">
    <location>
        <begin position="1"/>
        <end position="102"/>
    </location>
</feature>
<evidence type="ECO:0000313" key="2">
    <source>
        <dbReference type="EMBL" id="THU78753.1"/>
    </source>
</evidence>
<gene>
    <name evidence="2" type="ORF">K435DRAFT_46251</name>
</gene>
<evidence type="ECO:0000256" key="1">
    <source>
        <dbReference type="SAM" id="MobiDB-lite"/>
    </source>
</evidence>
<organism evidence="2 3">
    <name type="scientific">Dendrothele bispora (strain CBS 962.96)</name>
    <dbReference type="NCBI Taxonomy" id="1314807"/>
    <lineage>
        <taxon>Eukaryota</taxon>
        <taxon>Fungi</taxon>
        <taxon>Dikarya</taxon>
        <taxon>Basidiomycota</taxon>
        <taxon>Agaricomycotina</taxon>
        <taxon>Agaricomycetes</taxon>
        <taxon>Agaricomycetidae</taxon>
        <taxon>Agaricales</taxon>
        <taxon>Agaricales incertae sedis</taxon>
        <taxon>Dendrothele</taxon>
    </lineage>
</organism>
<feature type="compositionally biased region" description="Polar residues" evidence="1">
    <location>
        <begin position="67"/>
        <end position="82"/>
    </location>
</feature>
<sequence>MEARKELLSLYPPPLPTATTPDSVALNQARDRENANAGSGCVSGPSLSTFGSSSTSASGSSSLPSSQTNASSALPSDNQRSSHPLLPTIKSPKALPFPRTSMDDRKMKIVQFPAGLSLDSQVLDLVEGGMGPLGASSSGTPAAAGFFGGMMGGMMGGVVGGWAIGSLSGVGGLTPTNYYYANGYGDVDYGKEGGKGGKDGARDGHAHPHTQGGHVNVRGPHGYGCTCANRGRGGRGGEKTGVNGEKREKTREEKERADRAWNRQKDLEKLRATPGVMYPGWERYVVKRVD</sequence>
<dbReference type="Proteomes" id="UP000297245">
    <property type="component" value="Unassembled WGS sequence"/>
</dbReference>
<keyword evidence="3" id="KW-1185">Reference proteome</keyword>
<accession>A0A4S8KSR7</accession>
<reference evidence="2 3" key="1">
    <citation type="journal article" date="2019" name="Nat. Ecol. Evol.">
        <title>Megaphylogeny resolves global patterns of mushroom evolution.</title>
        <authorList>
            <person name="Varga T."/>
            <person name="Krizsan K."/>
            <person name="Foldi C."/>
            <person name="Dima B."/>
            <person name="Sanchez-Garcia M."/>
            <person name="Sanchez-Ramirez S."/>
            <person name="Szollosi G.J."/>
            <person name="Szarkandi J.G."/>
            <person name="Papp V."/>
            <person name="Albert L."/>
            <person name="Andreopoulos W."/>
            <person name="Angelini C."/>
            <person name="Antonin V."/>
            <person name="Barry K.W."/>
            <person name="Bougher N.L."/>
            <person name="Buchanan P."/>
            <person name="Buyck B."/>
            <person name="Bense V."/>
            <person name="Catcheside P."/>
            <person name="Chovatia M."/>
            <person name="Cooper J."/>
            <person name="Damon W."/>
            <person name="Desjardin D."/>
            <person name="Finy P."/>
            <person name="Geml J."/>
            <person name="Haridas S."/>
            <person name="Hughes K."/>
            <person name="Justo A."/>
            <person name="Karasinski D."/>
            <person name="Kautmanova I."/>
            <person name="Kiss B."/>
            <person name="Kocsube S."/>
            <person name="Kotiranta H."/>
            <person name="LaButti K.M."/>
            <person name="Lechner B.E."/>
            <person name="Liimatainen K."/>
            <person name="Lipzen A."/>
            <person name="Lukacs Z."/>
            <person name="Mihaltcheva S."/>
            <person name="Morgado L.N."/>
            <person name="Niskanen T."/>
            <person name="Noordeloos M.E."/>
            <person name="Ohm R.A."/>
            <person name="Ortiz-Santana B."/>
            <person name="Ovrebo C."/>
            <person name="Racz N."/>
            <person name="Riley R."/>
            <person name="Savchenko A."/>
            <person name="Shiryaev A."/>
            <person name="Soop K."/>
            <person name="Spirin V."/>
            <person name="Szebenyi C."/>
            <person name="Tomsovsky M."/>
            <person name="Tulloss R.E."/>
            <person name="Uehling J."/>
            <person name="Grigoriev I.V."/>
            <person name="Vagvolgyi C."/>
            <person name="Papp T."/>
            <person name="Martin F.M."/>
            <person name="Miettinen O."/>
            <person name="Hibbett D.S."/>
            <person name="Nagy L.G."/>
        </authorList>
    </citation>
    <scope>NUCLEOTIDE SEQUENCE [LARGE SCALE GENOMIC DNA]</scope>
    <source>
        <strain evidence="2 3">CBS 962.96</strain>
    </source>
</reference>
<name>A0A4S8KSR7_DENBC</name>
<protein>
    <submittedName>
        <fullName evidence="2">Uncharacterized protein</fullName>
    </submittedName>
</protein>
<dbReference type="AlphaFoldDB" id="A0A4S8KSR7"/>
<feature type="region of interest" description="Disordered" evidence="1">
    <location>
        <begin position="194"/>
        <end position="260"/>
    </location>
</feature>